<dbReference type="OrthoDB" id="9256007at2"/>
<protein>
    <submittedName>
        <fullName evidence="1">Uncharacterized protein</fullName>
    </submittedName>
</protein>
<sequence>MTPGLRGYYEGTDGAVFRQIPRNVDPAQDGTKLAANHPNIFATDDGADSVSVVEFDKRMEAVIPAEVLARIQSVMRAAELLADRGLADTPPLDRKEWRRGMILSWSHARDLAVILDALGQPRPTANRHDVDELVLARHLKEKLSNADQWYIDYVTSLDDGAWINIGFFNPHLSASMYKWGDAKQGKQNAMDAHRLSAHHQGNVESPVDWIERAANFVIHHIPREHRGIRHEARGEYTQLEERLAVDPAIKNSEIGKAIARDVAAVCELLEREGKIVPWRVLKVPDNEVTPSMIEHAFLVASTASFSFEDADDSAEHLIRLEQARVLLDRVPDEILRAEASGSSNLADAYTRMLANARS</sequence>
<accession>A0A411MIQ7</accession>
<proteinExistence type="predicted"/>
<keyword evidence="2" id="KW-1185">Reference proteome</keyword>
<evidence type="ECO:0000313" key="2">
    <source>
        <dbReference type="Proteomes" id="UP000291130"/>
    </source>
</evidence>
<evidence type="ECO:0000313" key="1">
    <source>
        <dbReference type="EMBL" id="QBF26738.1"/>
    </source>
</evidence>
<dbReference type="RefSeq" id="WP_130264605.1">
    <property type="nucleotide sequence ID" value="NZ_CP035952.1"/>
</dbReference>
<organism evidence="1 2">
    <name type="scientific">Pseudomonas tructae</name>
    <dbReference type="NCBI Taxonomy" id="2518644"/>
    <lineage>
        <taxon>Bacteria</taxon>
        <taxon>Pseudomonadati</taxon>
        <taxon>Pseudomonadota</taxon>
        <taxon>Gammaproteobacteria</taxon>
        <taxon>Pseudomonadales</taxon>
        <taxon>Pseudomonadaceae</taxon>
        <taxon>Pseudomonas</taxon>
    </lineage>
</organism>
<name>A0A411MIQ7_9PSED</name>
<dbReference type="AlphaFoldDB" id="A0A411MIQ7"/>
<reference evidence="1 2" key="1">
    <citation type="submission" date="2019-02" db="EMBL/GenBank/DDBJ databases">
        <title>Complete genome sequence of Pseudomonas sp. SNU WT1 isolated from rainbow trout.</title>
        <authorList>
            <person name="Oh W.T."/>
            <person name="Park S.C."/>
        </authorList>
    </citation>
    <scope>NUCLEOTIDE SEQUENCE [LARGE SCALE GENOMIC DNA]</scope>
    <source>
        <strain evidence="1 2">SNU WT1</strain>
    </source>
</reference>
<gene>
    <name evidence="1" type="ORF">EXN22_13910</name>
</gene>
<dbReference type="KEGG" id="ptk:EXN22_13910"/>
<dbReference type="EMBL" id="CP035952">
    <property type="protein sequence ID" value="QBF26738.1"/>
    <property type="molecule type" value="Genomic_DNA"/>
</dbReference>
<dbReference type="Proteomes" id="UP000291130">
    <property type="component" value="Chromosome"/>
</dbReference>